<comment type="caution">
    <text evidence="2">The sequence shown here is derived from an EMBL/GenBank/DDBJ whole genome shotgun (WGS) entry which is preliminary data.</text>
</comment>
<accession>A0A8K0K9S2</accession>
<sequence length="505" mass="55381">MPNEVNVCLGEGVRIRATGVTGDLRKCGVYSPSGRYFNLLPAKNLITKQQGPEPVYWDSEIEGERCGFRIDEITMTERGAWKLEVELSTNKTENTTAKIYPFDCGQNLDHEYIFNAGQKIAYTVCGDSESIRCLLRKPERYGEDTTGSPPAERGTGCSLTGIYDSRDAGVWTCDWATEKSIKKRSSKMTMMQKPLITTETKELSEEVAMLCKYDGPVSIFQACRWVKPGGEELYPQDGLVLGRYAYYGAGLFRGECGLSIRKPIEEGDKGVWRCELFENKKMQPSSGAYVELGIPKRTREQKLSTLRKWAGAWKKGGEEVALAVVGQSLTIGCSLYTPLSFCQIIHPNGSRIEPMGDLVKSYGSGNGLGDCGITFNSVSAHDAGIWKCIIGVEYGEAVTSLIDVKVYGSELEAVNLDRSSGGGVVIRCVTVFGEALEHCRIQRPDGSIFDSEIGYQTVGNFSDGVCSVTLPSVRSSDVGVWRCIGRIAGQSREITAKFTLRSTGK</sequence>
<dbReference type="EMBL" id="KZ308537">
    <property type="protein sequence ID" value="KAG8231159.1"/>
    <property type="molecule type" value="Genomic_DNA"/>
</dbReference>
<proteinExistence type="predicted"/>
<dbReference type="SUPFAM" id="SSF48726">
    <property type="entry name" value="Immunoglobulin"/>
    <property type="match status" value="1"/>
</dbReference>
<evidence type="ECO:0000259" key="1">
    <source>
        <dbReference type="PROSITE" id="PS50835"/>
    </source>
</evidence>
<organism evidence="2 3">
    <name type="scientific">Ladona fulva</name>
    <name type="common">Scarce chaser dragonfly</name>
    <name type="synonym">Libellula fulva</name>
    <dbReference type="NCBI Taxonomy" id="123851"/>
    <lineage>
        <taxon>Eukaryota</taxon>
        <taxon>Metazoa</taxon>
        <taxon>Ecdysozoa</taxon>
        <taxon>Arthropoda</taxon>
        <taxon>Hexapoda</taxon>
        <taxon>Insecta</taxon>
        <taxon>Pterygota</taxon>
        <taxon>Palaeoptera</taxon>
        <taxon>Odonata</taxon>
        <taxon>Epiprocta</taxon>
        <taxon>Anisoptera</taxon>
        <taxon>Libelluloidea</taxon>
        <taxon>Libellulidae</taxon>
        <taxon>Ladona</taxon>
    </lineage>
</organism>
<name>A0A8K0K9S2_LADFU</name>
<reference evidence="2" key="2">
    <citation type="submission" date="2017-10" db="EMBL/GenBank/DDBJ databases">
        <title>Ladona fulva Genome sequencing and assembly.</title>
        <authorList>
            <person name="Murali S."/>
            <person name="Richards S."/>
            <person name="Bandaranaike D."/>
            <person name="Bellair M."/>
            <person name="Blankenburg K."/>
            <person name="Chao H."/>
            <person name="Dinh H."/>
            <person name="Doddapaneni H."/>
            <person name="Dugan-Rocha S."/>
            <person name="Elkadiri S."/>
            <person name="Gnanaolivu R."/>
            <person name="Hernandez B."/>
            <person name="Skinner E."/>
            <person name="Javaid M."/>
            <person name="Lee S."/>
            <person name="Li M."/>
            <person name="Ming W."/>
            <person name="Munidasa M."/>
            <person name="Muniz J."/>
            <person name="Nguyen L."/>
            <person name="Hughes D."/>
            <person name="Osuji N."/>
            <person name="Pu L.-L."/>
            <person name="Puazo M."/>
            <person name="Qu C."/>
            <person name="Quiroz J."/>
            <person name="Raj R."/>
            <person name="Weissenberger G."/>
            <person name="Xin Y."/>
            <person name="Zou X."/>
            <person name="Han Y."/>
            <person name="Worley K."/>
            <person name="Muzny D."/>
            <person name="Gibbs R."/>
        </authorList>
    </citation>
    <scope>NUCLEOTIDE SEQUENCE</scope>
    <source>
        <strain evidence="2">Sampled in the wild</strain>
    </source>
</reference>
<dbReference type="InterPro" id="IPR007110">
    <property type="entry name" value="Ig-like_dom"/>
</dbReference>
<reference evidence="2" key="1">
    <citation type="submission" date="2013-04" db="EMBL/GenBank/DDBJ databases">
        <authorList>
            <person name="Qu J."/>
            <person name="Murali S.C."/>
            <person name="Bandaranaike D."/>
            <person name="Bellair M."/>
            <person name="Blankenburg K."/>
            <person name="Chao H."/>
            <person name="Dinh H."/>
            <person name="Doddapaneni H."/>
            <person name="Downs B."/>
            <person name="Dugan-Rocha S."/>
            <person name="Elkadiri S."/>
            <person name="Gnanaolivu R.D."/>
            <person name="Hernandez B."/>
            <person name="Javaid M."/>
            <person name="Jayaseelan J.C."/>
            <person name="Lee S."/>
            <person name="Li M."/>
            <person name="Ming W."/>
            <person name="Munidasa M."/>
            <person name="Muniz J."/>
            <person name="Nguyen L."/>
            <person name="Ongeri F."/>
            <person name="Osuji N."/>
            <person name="Pu L.-L."/>
            <person name="Puazo M."/>
            <person name="Qu C."/>
            <person name="Quiroz J."/>
            <person name="Raj R."/>
            <person name="Weissenberger G."/>
            <person name="Xin Y."/>
            <person name="Zou X."/>
            <person name="Han Y."/>
            <person name="Richards S."/>
            <person name="Worley K."/>
            <person name="Muzny D."/>
            <person name="Gibbs R."/>
        </authorList>
    </citation>
    <scope>NUCLEOTIDE SEQUENCE</scope>
    <source>
        <strain evidence="2">Sampled in the wild</strain>
    </source>
</reference>
<keyword evidence="3" id="KW-1185">Reference proteome</keyword>
<dbReference type="AlphaFoldDB" id="A0A8K0K9S2"/>
<gene>
    <name evidence="2" type="ORF">J437_LFUL011828</name>
</gene>
<dbReference type="Proteomes" id="UP000792457">
    <property type="component" value="Unassembled WGS sequence"/>
</dbReference>
<dbReference type="OrthoDB" id="10253878at2759"/>
<feature type="domain" description="Ig-like" evidence="1">
    <location>
        <begin position="194"/>
        <end position="276"/>
    </location>
</feature>
<dbReference type="PROSITE" id="PS50835">
    <property type="entry name" value="IG_LIKE"/>
    <property type="match status" value="1"/>
</dbReference>
<evidence type="ECO:0000313" key="3">
    <source>
        <dbReference type="Proteomes" id="UP000792457"/>
    </source>
</evidence>
<evidence type="ECO:0000313" key="2">
    <source>
        <dbReference type="EMBL" id="KAG8231159.1"/>
    </source>
</evidence>
<dbReference type="InterPro" id="IPR036179">
    <property type="entry name" value="Ig-like_dom_sf"/>
</dbReference>
<protein>
    <recommendedName>
        <fullName evidence="1">Ig-like domain-containing protein</fullName>
    </recommendedName>
</protein>